<comment type="caution">
    <text evidence="1">The sequence shown here is derived from an EMBL/GenBank/DDBJ whole genome shotgun (WGS) entry which is preliminary data.</text>
</comment>
<reference evidence="1 2" key="1">
    <citation type="submission" date="2024-02" db="EMBL/GenBank/DDBJ databases">
        <authorList>
            <person name="Vignale AGUSTIN F."/>
            <person name="Sosa J E."/>
            <person name="Modenutti C."/>
        </authorList>
    </citation>
    <scope>NUCLEOTIDE SEQUENCE [LARGE SCALE GENOMIC DNA]</scope>
</reference>
<dbReference type="Proteomes" id="UP001642360">
    <property type="component" value="Unassembled WGS sequence"/>
</dbReference>
<evidence type="ECO:0000313" key="2">
    <source>
        <dbReference type="Proteomes" id="UP001642360"/>
    </source>
</evidence>
<keyword evidence="2" id="KW-1185">Reference proteome</keyword>
<dbReference type="AlphaFoldDB" id="A0ABC8QTW1"/>
<sequence length="63" mass="7023">SESENFKFKAQADGLEKGKALLTVPKAPPRLRKWENSKDCLNPQEQPIAKMLKVTTPVSRSAN</sequence>
<proteinExistence type="predicted"/>
<gene>
    <name evidence="1" type="ORF">ILEXP_LOCUS216</name>
</gene>
<dbReference type="EMBL" id="CAUOFW020000002">
    <property type="protein sequence ID" value="CAK9133317.1"/>
    <property type="molecule type" value="Genomic_DNA"/>
</dbReference>
<organism evidence="1 2">
    <name type="scientific">Ilex paraguariensis</name>
    <name type="common">yerba mate</name>
    <dbReference type="NCBI Taxonomy" id="185542"/>
    <lineage>
        <taxon>Eukaryota</taxon>
        <taxon>Viridiplantae</taxon>
        <taxon>Streptophyta</taxon>
        <taxon>Embryophyta</taxon>
        <taxon>Tracheophyta</taxon>
        <taxon>Spermatophyta</taxon>
        <taxon>Magnoliopsida</taxon>
        <taxon>eudicotyledons</taxon>
        <taxon>Gunneridae</taxon>
        <taxon>Pentapetalae</taxon>
        <taxon>asterids</taxon>
        <taxon>campanulids</taxon>
        <taxon>Aquifoliales</taxon>
        <taxon>Aquifoliaceae</taxon>
        <taxon>Ilex</taxon>
    </lineage>
</organism>
<feature type="non-terminal residue" evidence="1">
    <location>
        <position position="1"/>
    </location>
</feature>
<feature type="non-terminal residue" evidence="1">
    <location>
        <position position="63"/>
    </location>
</feature>
<evidence type="ECO:0000313" key="1">
    <source>
        <dbReference type="EMBL" id="CAK9133317.1"/>
    </source>
</evidence>
<name>A0ABC8QTW1_9AQUA</name>
<protein>
    <submittedName>
        <fullName evidence="1">Uncharacterized protein</fullName>
    </submittedName>
</protein>
<accession>A0ABC8QTW1</accession>